<organism evidence="5 6">
    <name type="scientific">Pontibacillus halophilus JSM 076056 = DSM 19796</name>
    <dbReference type="NCBI Taxonomy" id="1385510"/>
    <lineage>
        <taxon>Bacteria</taxon>
        <taxon>Bacillati</taxon>
        <taxon>Bacillota</taxon>
        <taxon>Bacilli</taxon>
        <taxon>Bacillales</taxon>
        <taxon>Bacillaceae</taxon>
        <taxon>Pontibacillus</taxon>
    </lineage>
</organism>
<dbReference type="GO" id="GO:0016887">
    <property type="term" value="F:ATP hydrolysis activity"/>
    <property type="evidence" value="ECO:0007669"/>
    <property type="project" value="InterPro"/>
</dbReference>
<dbReference type="GO" id="GO:0005524">
    <property type="term" value="F:ATP binding"/>
    <property type="evidence" value="ECO:0007669"/>
    <property type="project" value="UniProtKB-KW"/>
</dbReference>
<keyword evidence="3" id="KW-0067">ATP-binding</keyword>
<dbReference type="Gene3D" id="3.40.50.300">
    <property type="entry name" value="P-loop containing nucleotide triphosphate hydrolases"/>
    <property type="match status" value="1"/>
</dbReference>
<sequence length="216" mass="24650">MLDDINLELERGKITALVGHNGAGKTTLFRTLMGVQDRKDGEIKLDGVQLDGDYLAYKQRFSYIPEEPMLLSELTVYQHFQLFGKSHGLSQSTLGERVHTYVKKFEIEDKLHVYPEELSKGMRQKVQTICALLPDVALLLIDEPFMGLDLYAAKTLMEELQERVREGLTVLLTSHQMKIVEDLCDAYLLLQNGRLVQSGTMNEFKGIQRRTPHEPL</sequence>
<comment type="caution">
    <text evidence="5">The sequence shown here is derived from an EMBL/GenBank/DDBJ whole genome shotgun (WGS) entry which is preliminary data.</text>
</comment>
<dbReference type="InterPro" id="IPR027417">
    <property type="entry name" value="P-loop_NTPase"/>
</dbReference>
<dbReference type="SMART" id="SM00382">
    <property type="entry name" value="AAA"/>
    <property type="match status" value="1"/>
</dbReference>
<keyword evidence="1" id="KW-0813">Transport</keyword>
<dbReference type="Proteomes" id="UP000030528">
    <property type="component" value="Unassembled WGS sequence"/>
</dbReference>
<accession>A0A0A5GBL1</accession>
<evidence type="ECO:0000313" key="6">
    <source>
        <dbReference type="Proteomes" id="UP000030528"/>
    </source>
</evidence>
<proteinExistence type="predicted"/>
<dbReference type="PROSITE" id="PS50893">
    <property type="entry name" value="ABC_TRANSPORTER_2"/>
    <property type="match status" value="1"/>
</dbReference>
<reference evidence="5 6" key="1">
    <citation type="submission" date="2013-08" db="EMBL/GenBank/DDBJ databases">
        <authorList>
            <person name="Huang J."/>
            <person name="Wang G."/>
        </authorList>
    </citation>
    <scope>NUCLEOTIDE SEQUENCE [LARGE SCALE GENOMIC DNA]</scope>
    <source>
        <strain evidence="5 6">JSM 076056</strain>
    </source>
</reference>
<gene>
    <name evidence="5" type="ORF">N781_07125</name>
</gene>
<keyword evidence="6" id="KW-1185">Reference proteome</keyword>
<dbReference type="InterPro" id="IPR003439">
    <property type="entry name" value="ABC_transporter-like_ATP-bd"/>
</dbReference>
<evidence type="ECO:0000256" key="3">
    <source>
        <dbReference type="ARBA" id="ARBA00022840"/>
    </source>
</evidence>
<dbReference type="InterPro" id="IPR003593">
    <property type="entry name" value="AAA+_ATPase"/>
</dbReference>
<dbReference type="STRING" id="1385510.GCA_000425205_02978"/>
<keyword evidence="2" id="KW-0547">Nucleotide-binding</keyword>
<evidence type="ECO:0000256" key="1">
    <source>
        <dbReference type="ARBA" id="ARBA00022448"/>
    </source>
</evidence>
<evidence type="ECO:0000256" key="2">
    <source>
        <dbReference type="ARBA" id="ARBA00022741"/>
    </source>
</evidence>
<dbReference type="PANTHER" id="PTHR42939">
    <property type="entry name" value="ABC TRANSPORTER ATP-BINDING PROTEIN ALBC-RELATED"/>
    <property type="match status" value="1"/>
</dbReference>
<name>A0A0A5GBL1_9BACI</name>
<dbReference type="AlphaFoldDB" id="A0A0A5GBL1"/>
<evidence type="ECO:0000259" key="4">
    <source>
        <dbReference type="PROSITE" id="PS50893"/>
    </source>
</evidence>
<dbReference type="InterPro" id="IPR051782">
    <property type="entry name" value="ABC_Transporter_VariousFunc"/>
</dbReference>
<dbReference type="eggNOG" id="COG1131">
    <property type="taxonomic scope" value="Bacteria"/>
</dbReference>
<feature type="domain" description="ABC transporter" evidence="4">
    <location>
        <begin position="1"/>
        <end position="216"/>
    </location>
</feature>
<dbReference type="PANTHER" id="PTHR42939:SF5">
    <property type="entry name" value="ABC-TYPE TRANSPORTER ATP-BINDING PROTEIN ECSA"/>
    <property type="match status" value="1"/>
</dbReference>
<dbReference type="EMBL" id="AVPE01000014">
    <property type="protein sequence ID" value="KGX90556.1"/>
    <property type="molecule type" value="Genomic_DNA"/>
</dbReference>
<evidence type="ECO:0000313" key="5">
    <source>
        <dbReference type="EMBL" id="KGX90556.1"/>
    </source>
</evidence>
<protein>
    <submittedName>
        <fullName evidence="5">ABC transporter</fullName>
    </submittedName>
</protein>
<dbReference type="SUPFAM" id="SSF52540">
    <property type="entry name" value="P-loop containing nucleoside triphosphate hydrolases"/>
    <property type="match status" value="1"/>
</dbReference>
<dbReference type="Pfam" id="PF00005">
    <property type="entry name" value="ABC_tran"/>
    <property type="match status" value="1"/>
</dbReference>